<dbReference type="EMBL" id="ML992504">
    <property type="protein sequence ID" value="KAF2224860.1"/>
    <property type="molecule type" value="Genomic_DNA"/>
</dbReference>
<dbReference type="Pfam" id="PF11807">
    <property type="entry name" value="UstYa"/>
    <property type="match status" value="1"/>
</dbReference>
<protein>
    <recommendedName>
        <fullName evidence="5">Tat pathway signal sequence</fullName>
    </recommendedName>
</protein>
<evidence type="ECO:0000313" key="4">
    <source>
        <dbReference type="Proteomes" id="UP000799538"/>
    </source>
</evidence>
<dbReference type="InterPro" id="IPR021765">
    <property type="entry name" value="UstYa-like"/>
</dbReference>
<comment type="pathway">
    <text evidence="1">Mycotoxin biosynthesis.</text>
</comment>
<evidence type="ECO:0000256" key="2">
    <source>
        <dbReference type="ARBA" id="ARBA00035112"/>
    </source>
</evidence>
<gene>
    <name evidence="3" type="ORF">BDZ85DRAFT_308911</name>
</gene>
<reference evidence="4" key="1">
    <citation type="journal article" date="2020" name="Stud. Mycol.">
        <title>101 Dothideomycetes genomes: A test case for predicting lifestyles and emergence of pathogens.</title>
        <authorList>
            <person name="Haridas S."/>
            <person name="Albert R."/>
            <person name="Binder M."/>
            <person name="Bloem J."/>
            <person name="LaButti K."/>
            <person name="Salamov A."/>
            <person name="Andreopoulos B."/>
            <person name="Baker S."/>
            <person name="Barry K."/>
            <person name="Bills G."/>
            <person name="Bluhm B."/>
            <person name="Cannon C."/>
            <person name="Castanera R."/>
            <person name="Culley D."/>
            <person name="Daum C."/>
            <person name="Ezra D."/>
            <person name="Gonzalez J."/>
            <person name="Henrissat B."/>
            <person name="Kuo A."/>
            <person name="Liang C."/>
            <person name="Lipzen A."/>
            <person name="Lutzoni F."/>
            <person name="Magnuson J."/>
            <person name="Mondo S."/>
            <person name="Nolan M."/>
            <person name="Ohm R."/>
            <person name="Pangilinan J."/>
            <person name="Park H.-J."/>
            <person name="Ramirez L."/>
            <person name="Alfaro M."/>
            <person name="Sun H."/>
            <person name="Tritt A."/>
            <person name="Yoshinaga Y."/>
            <person name="Zwiers L.-H."/>
            <person name="Turgeon B."/>
            <person name="Goodwin S."/>
            <person name="Spatafora J."/>
            <person name="Crous P."/>
            <person name="Grigoriev I."/>
        </authorList>
    </citation>
    <scope>NUCLEOTIDE SEQUENCE [LARGE SCALE GENOMIC DNA]</scope>
    <source>
        <strain evidence="4">CECT 20119</strain>
    </source>
</reference>
<keyword evidence="4" id="KW-1185">Reference proteome</keyword>
<organism evidence="3 4">
    <name type="scientific">Elsinoe ampelina</name>
    <dbReference type="NCBI Taxonomy" id="302913"/>
    <lineage>
        <taxon>Eukaryota</taxon>
        <taxon>Fungi</taxon>
        <taxon>Dikarya</taxon>
        <taxon>Ascomycota</taxon>
        <taxon>Pezizomycotina</taxon>
        <taxon>Dothideomycetes</taxon>
        <taxon>Dothideomycetidae</taxon>
        <taxon>Myriangiales</taxon>
        <taxon>Elsinoaceae</taxon>
        <taxon>Elsinoe</taxon>
    </lineage>
</organism>
<dbReference type="OrthoDB" id="3687641at2759"/>
<dbReference type="PANTHER" id="PTHR33365:SF4">
    <property type="entry name" value="CYCLOCHLOROTINE BIOSYNTHESIS PROTEIN O"/>
    <property type="match status" value="1"/>
</dbReference>
<proteinExistence type="inferred from homology"/>
<dbReference type="AlphaFoldDB" id="A0A6A6GHC7"/>
<evidence type="ECO:0000256" key="1">
    <source>
        <dbReference type="ARBA" id="ARBA00004685"/>
    </source>
</evidence>
<dbReference type="Proteomes" id="UP000799538">
    <property type="component" value="Unassembled WGS sequence"/>
</dbReference>
<sequence>MLSAPAQSAVEYKPIVYSSGFGIEKSPFQGPPSDENNELWSDLYNFGITRLSTDEARPLENKTLPLPDQEGGYIVQLSVFHQLHCLNLVRRGLYGEVDFSNIDDLLGIEHLDHCIDTIRQGIMCHSDVTPLTFARQDKTGPMKAVAEVVHSCRNFERVQLWALKRRVKENFDRMAVVDNDPLGWGSYQYVP</sequence>
<evidence type="ECO:0008006" key="5">
    <source>
        <dbReference type="Google" id="ProtNLM"/>
    </source>
</evidence>
<dbReference type="PANTHER" id="PTHR33365">
    <property type="entry name" value="YALI0B05434P"/>
    <property type="match status" value="1"/>
</dbReference>
<name>A0A6A6GHC7_9PEZI</name>
<accession>A0A6A6GHC7</accession>
<evidence type="ECO:0000313" key="3">
    <source>
        <dbReference type="EMBL" id="KAF2224860.1"/>
    </source>
</evidence>
<comment type="similarity">
    <text evidence="2">Belongs to the ustYa family.</text>
</comment>
<dbReference type="GO" id="GO:0043386">
    <property type="term" value="P:mycotoxin biosynthetic process"/>
    <property type="evidence" value="ECO:0007669"/>
    <property type="project" value="InterPro"/>
</dbReference>